<evidence type="ECO:0000313" key="1">
    <source>
        <dbReference type="EMBL" id="KAI9896229.1"/>
    </source>
</evidence>
<evidence type="ECO:0000313" key="2">
    <source>
        <dbReference type="Proteomes" id="UP001163324"/>
    </source>
</evidence>
<dbReference type="Proteomes" id="UP001163324">
    <property type="component" value="Chromosome 9"/>
</dbReference>
<proteinExistence type="predicted"/>
<protein>
    <submittedName>
        <fullName evidence="1">Uncharacterized protein</fullName>
    </submittedName>
</protein>
<keyword evidence="2" id="KW-1185">Reference proteome</keyword>
<name>A0ACC0URS1_9HYPO</name>
<sequence>MSEDSTTDALRDLIDTHNDLNASVIDELDAEPSPLEFMRYVARNTPLVIRGGALSWKASKKWDADYLRSALSGQTVNVAVTPEGNADAPTFSQGHNETVISKPCEEDQLFDDFLTYLIKQTSDPTAPDSREVRYAQTQNDNFRNEYISLFSDAQKDIPFARIALEKPPEAVNLWVGNSQSTTCLHRDPMENIYVQIIGQKHFVLLPPLAHACVNEAILSPATYVRQDSGELKLVLDEGAEGVPLATWDPDSPTRNTTSLSHLARPMRVTLSPGDMLYLPALWYHKVKQSSGHEGFVVAINYWYDMDFNGPFYPTAAFIRNIGLKNKSGTTVT</sequence>
<dbReference type="EMBL" id="CM047948">
    <property type="protein sequence ID" value="KAI9896229.1"/>
    <property type="molecule type" value="Genomic_DNA"/>
</dbReference>
<accession>A0ACC0URS1</accession>
<organism evidence="1 2">
    <name type="scientific">Trichothecium roseum</name>
    <dbReference type="NCBI Taxonomy" id="47278"/>
    <lineage>
        <taxon>Eukaryota</taxon>
        <taxon>Fungi</taxon>
        <taxon>Dikarya</taxon>
        <taxon>Ascomycota</taxon>
        <taxon>Pezizomycotina</taxon>
        <taxon>Sordariomycetes</taxon>
        <taxon>Hypocreomycetidae</taxon>
        <taxon>Hypocreales</taxon>
        <taxon>Hypocreales incertae sedis</taxon>
        <taxon>Trichothecium</taxon>
    </lineage>
</organism>
<comment type="caution">
    <text evidence="1">The sequence shown here is derived from an EMBL/GenBank/DDBJ whole genome shotgun (WGS) entry which is preliminary data.</text>
</comment>
<gene>
    <name evidence="1" type="ORF">N3K66_008401</name>
</gene>
<reference evidence="1" key="1">
    <citation type="submission" date="2022-10" db="EMBL/GenBank/DDBJ databases">
        <title>Complete Genome of Trichothecium roseum strain YXFP-22015, a Plant Pathogen Isolated from Citrus.</title>
        <authorList>
            <person name="Wang Y."/>
            <person name="Zhu L."/>
        </authorList>
    </citation>
    <scope>NUCLEOTIDE SEQUENCE</scope>
    <source>
        <strain evidence="1">YXFP-22015</strain>
    </source>
</reference>